<name>A0A9W8LIH7_9FUNG</name>
<evidence type="ECO:0000256" key="4">
    <source>
        <dbReference type="RuleBase" id="RU367022"/>
    </source>
</evidence>
<keyword evidence="2 4" id="KW-1133">Transmembrane helix</keyword>
<dbReference type="GO" id="GO:0016020">
    <property type="term" value="C:membrane"/>
    <property type="evidence" value="ECO:0007669"/>
    <property type="project" value="UniProtKB-SubCell"/>
</dbReference>
<evidence type="ECO:0000256" key="2">
    <source>
        <dbReference type="ARBA" id="ARBA00022989"/>
    </source>
</evidence>
<dbReference type="GO" id="GO:0005375">
    <property type="term" value="F:copper ion transmembrane transporter activity"/>
    <property type="evidence" value="ECO:0007669"/>
    <property type="project" value="UniProtKB-UniRule"/>
</dbReference>
<dbReference type="InterPro" id="IPR007274">
    <property type="entry name" value="Cop_transporter"/>
</dbReference>
<evidence type="ECO:0000256" key="3">
    <source>
        <dbReference type="ARBA" id="ARBA00023136"/>
    </source>
</evidence>
<dbReference type="OrthoDB" id="161814at2759"/>
<keyword evidence="4" id="KW-0186">Copper</keyword>
<feature type="transmembrane region" description="Helical" evidence="4">
    <location>
        <begin position="106"/>
        <end position="123"/>
    </location>
</feature>
<dbReference type="Proteomes" id="UP001140217">
    <property type="component" value="Unassembled WGS sequence"/>
</dbReference>
<dbReference type="PANTHER" id="PTHR12483">
    <property type="entry name" value="SOLUTE CARRIER FAMILY 31 COPPER TRANSPORTERS"/>
    <property type="match status" value="1"/>
</dbReference>
<protein>
    <recommendedName>
        <fullName evidence="4">Copper transport protein</fullName>
    </recommendedName>
</protein>
<dbReference type="Pfam" id="PF04145">
    <property type="entry name" value="Ctr"/>
    <property type="match status" value="1"/>
</dbReference>
<evidence type="ECO:0000256" key="1">
    <source>
        <dbReference type="ARBA" id="ARBA00022692"/>
    </source>
</evidence>
<dbReference type="EMBL" id="JANBUL010000089">
    <property type="protein sequence ID" value="KAJ2781885.1"/>
    <property type="molecule type" value="Genomic_DNA"/>
</dbReference>
<feature type="transmembrane region" description="Helical" evidence="4">
    <location>
        <begin position="41"/>
        <end position="64"/>
    </location>
</feature>
<organism evidence="5 6">
    <name type="scientific">Coemansia javaensis</name>
    <dbReference type="NCBI Taxonomy" id="2761396"/>
    <lineage>
        <taxon>Eukaryota</taxon>
        <taxon>Fungi</taxon>
        <taxon>Fungi incertae sedis</taxon>
        <taxon>Zoopagomycota</taxon>
        <taxon>Kickxellomycotina</taxon>
        <taxon>Kickxellomycetes</taxon>
        <taxon>Kickxellales</taxon>
        <taxon>Kickxellaceae</taxon>
        <taxon>Coemansia</taxon>
    </lineage>
</organism>
<evidence type="ECO:0000313" key="6">
    <source>
        <dbReference type="Proteomes" id="UP001140217"/>
    </source>
</evidence>
<proteinExistence type="inferred from homology"/>
<comment type="similarity">
    <text evidence="4">Belongs to the copper transporter (Ctr) (TC 1.A.56) family. SLC31A subfamily.</text>
</comment>
<comment type="caution">
    <text evidence="5">The sequence shown here is derived from an EMBL/GenBank/DDBJ whole genome shotgun (WGS) entry which is preliminary data.</text>
</comment>
<dbReference type="PANTHER" id="PTHR12483:SF115">
    <property type="entry name" value="COPPER TRANSPORT PROTEIN"/>
    <property type="match status" value="1"/>
</dbReference>
<feature type="transmembrane region" description="Helical" evidence="4">
    <location>
        <begin position="129"/>
        <end position="145"/>
    </location>
</feature>
<keyword evidence="6" id="KW-1185">Reference proteome</keyword>
<keyword evidence="4" id="KW-0813">Transport</keyword>
<sequence>MDMPDHGGHGGHDDGHGGRPMCAMNMALNWSTDNVCVLFDFWRITSGTSLALSWAAVFVLGYAYELARARVRRWELSLARDCAEPQPEMPLADAARARRAARRTRALLYGLMVAYSYSLMLIFMTYNGYLILAVIGGAAAGHYVYSVDALGAVRGANCH</sequence>
<evidence type="ECO:0000313" key="5">
    <source>
        <dbReference type="EMBL" id="KAJ2781885.1"/>
    </source>
</evidence>
<reference evidence="5" key="1">
    <citation type="submission" date="2022-07" db="EMBL/GenBank/DDBJ databases">
        <title>Phylogenomic reconstructions and comparative analyses of Kickxellomycotina fungi.</title>
        <authorList>
            <person name="Reynolds N.K."/>
            <person name="Stajich J.E."/>
            <person name="Barry K."/>
            <person name="Grigoriev I.V."/>
            <person name="Crous P."/>
            <person name="Smith M.E."/>
        </authorList>
    </citation>
    <scope>NUCLEOTIDE SEQUENCE</scope>
    <source>
        <strain evidence="5">NBRC 105414</strain>
    </source>
</reference>
<keyword evidence="4" id="KW-0406">Ion transport</keyword>
<keyword evidence="3 4" id="KW-0472">Membrane</keyword>
<dbReference type="AlphaFoldDB" id="A0A9W8LIH7"/>
<keyword evidence="4" id="KW-0187">Copper transport</keyword>
<gene>
    <name evidence="5" type="primary">CTR2</name>
    <name evidence="5" type="ORF">H4R18_002591</name>
</gene>
<keyword evidence="1 4" id="KW-0812">Transmembrane</keyword>
<comment type="subcellular location">
    <subcellularLocation>
        <location evidence="4">Membrane</location>
        <topology evidence="4">Multi-pass membrane protein</topology>
    </subcellularLocation>
</comment>
<accession>A0A9W8LIH7</accession>